<organism evidence="1 2">
    <name type="scientific">Vibrio toranzoniae</name>
    <dbReference type="NCBI Taxonomy" id="1194427"/>
    <lineage>
        <taxon>Bacteria</taxon>
        <taxon>Pseudomonadati</taxon>
        <taxon>Pseudomonadota</taxon>
        <taxon>Gammaproteobacteria</taxon>
        <taxon>Vibrionales</taxon>
        <taxon>Vibrionaceae</taxon>
        <taxon>Vibrio</taxon>
    </lineage>
</organism>
<comment type="caution">
    <text evidence="1">The sequence shown here is derived from an EMBL/GenBank/DDBJ whole genome shotgun (WGS) entry which is preliminary data.</text>
</comment>
<dbReference type="EMBL" id="LMXU01000015">
    <property type="protein sequence ID" value="KWU01217.1"/>
    <property type="molecule type" value="Genomic_DNA"/>
</dbReference>
<accession>A0A109D989</accession>
<evidence type="ECO:0000313" key="2">
    <source>
        <dbReference type="Proteomes" id="UP000057389"/>
    </source>
</evidence>
<evidence type="ECO:0000313" key="1">
    <source>
        <dbReference type="EMBL" id="KWU01217.1"/>
    </source>
</evidence>
<protein>
    <submittedName>
        <fullName evidence="1">Uncharacterized protein</fullName>
    </submittedName>
</protein>
<reference evidence="1 2" key="1">
    <citation type="submission" date="2015-11" db="EMBL/GenBank/DDBJ databases">
        <title>Draft WGS of Vibrio toranzoniae.</title>
        <authorList>
            <person name="Lasa A."/>
            <person name="Romalde J.L."/>
        </authorList>
    </citation>
    <scope>NUCLEOTIDE SEQUENCE [LARGE SCALE GENOMIC DNA]</scope>
    <source>
        <strain evidence="1 2">Vb 10.8</strain>
    </source>
</reference>
<dbReference type="Proteomes" id="UP000057389">
    <property type="component" value="Unassembled WGS sequence"/>
</dbReference>
<keyword evidence="2" id="KW-1185">Reference proteome</keyword>
<sequence length="88" mass="9462">MIRNACRFRFAQSIGKRCSHLNAALVCKGQKSVCSLKALFCVLAIHLFLFQSHELSGGTVLEVFAVSESLTGSNIVASSLVRFLCLGG</sequence>
<proteinExistence type="predicted"/>
<dbReference type="AlphaFoldDB" id="A0A109D989"/>
<name>A0A109D989_9VIBR</name>
<gene>
    <name evidence="1" type="ORF">APQ14_06910</name>
</gene>